<keyword evidence="3" id="KW-0808">Transferase</keyword>
<dbReference type="PDB" id="4ZBA">
    <property type="method" value="X-ray"/>
    <property type="resolution" value="1.50 A"/>
    <property type="chains" value="A/B/C/D=1-223"/>
</dbReference>
<dbReference type="SFLD" id="SFLDS00019">
    <property type="entry name" value="Glutathione_Transferase_(cytos"/>
    <property type="match status" value="1"/>
</dbReference>
<dbReference type="PDB" id="4ZBB">
    <property type="method" value="X-ray"/>
    <property type="resolution" value="1.80 A"/>
    <property type="chains" value="A/B/C/D=1-223"/>
</dbReference>
<dbReference type="PROSITE" id="PS50404">
    <property type="entry name" value="GST_NTER"/>
    <property type="match status" value="1"/>
</dbReference>
<dbReference type="FunFam" id="1.20.1050.130:FF:000016">
    <property type="entry name" value="Glutathione S-transferase 1"/>
    <property type="match status" value="1"/>
</dbReference>
<dbReference type="PROSITE" id="PS50405">
    <property type="entry name" value="GST_CTER"/>
    <property type="match status" value="1"/>
</dbReference>
<comment type="function">
    <text evidence="5">Involved in the oxidative stress response and detoxification.</text>
</comment>
<dbReference type="GO" id="GO:0004364">
    <property type="term" value="F:glutathione transferase activity"/>
    <property type="evidence" value="ECO:0007669"/>
    <property type="project" value="UniProtKB-EC"/>
</dbReference>
<dbReference type="VEuPathDB" id="FungiDB:AGR57_3336"/>
<dbReference type="Gene3D" id="3.40.30.10">
    <property type="entry name" value="Glutaredoxin"/>
    <property type="match status" value="1"/>
</dbReference>
<sequence length="223" mass="26172">MASHDKQFSLFLHKASAHGWKVAFVLEELSLSYEIVLVDVAKNEQKSPEFMKLNPNGRTPALIDHGNSDFVIWESNAMVQYVADKYDTERKISMAPGTDDFYIQLQWQYFQGTGQGPYFGQLVWFTLYHEEKIPSAVTRYKEEALRVFSVLERVLSNQEWLVGGKMTIADISFVSWNDMIVHFLDNFDFEKEFPATAAWHYKMLKRPTIKRPWDERRKLMSRQ</sequence>
<dbReference type="Gene3D" id="1.20.1050.10">
    <property type="match status" value="1"/>
</dbReference>
<dbReference type="InterPro" id="IPR010987">
    <property type="entry name" value="Glutathione-S-Trfase_C-like"/>
</dbReference>
<organism evidence="9">
    <name type="scientific">Phanerodontia chrysosporium</name>
    <name type="common">White-rot fungus</name>
    <name type="synonym">Sporotrichum pruinosum</name>
    <dbReference type="NCBI Taxonomy" id="2822231"/>
    <lineage>
        <taxon>Eukaryota</taxon>
        <taxon>Fungi</taxon>
        <taxon>Dikarya</taxon>
        <taxon>Basidiomycota</taxon>
        <taxon>Agaricomycotina</taxon>
        <taxon>Agaricomycetes</taxon>
        <taxon>Polyporales</taxon>
        <taxon>Phanerochaetaceae</taxon>
        <taxon>Phanerodontia</taxon>
    </lineage>
</organism>
<dbReference type="Pfam" id="PF00043">
    <property type="entry name" value="GST_C"/>
    <property type="match status" value="1"/>
</dbReference>
<evidence type="ECO:0007829" key="11">
    <source>
        <dbReference type="PDB" id="4ZBA"/>
    </source>
</evidence>
<evidence type="ECO:0000313" key="9">
    <source>
        <dbReference type="PDB" id="4ZBB"/>
    </source>
</evidence>
<accession>A0A0R4I985</accession>
<evidence type="ECO:0007829" key="10">
    <source>
        <dbReference type="PDB" id="4ZB9"/>
    </source>
</evidence>
<dbReference type="InterPro" id="IPR004046">
    <property type="entry name" value="GST_C"/>
</dbReference>
<dbReference type="AlphaFoldDB" id="A0A0R4I985"/>
<dbReference type="CDD" id="cd03048">
    <property type="entry name" value="GST_N_Ure2p_like"/>
    <property type="match status" value="1"/>
</dbReference>
<dbReference type="InterPro" id="IPR036249">
    <property type="entry name" value="Thioredoxin-like_sf"/>
</dbReference>
<evidence type="ECO:0000259" key="7">
    <source>
        <dbReference type="PROSITE" id="PS50404"/>
    </source>
</evidence>
<evidence type="ECO:0000256" key="3">
    <source>
        <dbReference type="ARBA" id="ARBA00022679"/>
    </source>
</evidence>
<reference evidence="10 11" key="1">
    <citation type="journal article" date="2015" name="Fungal Genet. Biol.">
        <title>Evolutionary divergence of Ure2pA glutathione transferases in wood degrading fungi.</title>
        <authorList>
            <person name="Roret T."/>
            <person name="Thuillier A."/>
            <person name="Favier F."/>
            <person name="Gelhaye E."/>
            <person name="Didierjean C."/>
            <person name="Morel-Rouhier M."/>
        </authorList>
    </citation>
    <scope>X-RAY CRYSTALLOGRAPHY (1.80 ANGSTROMS)</scope>
</reference>
<dbReference type="PDBsum" id="4ZBB"/>
<evidence type="ECO:0000259" key="8">
    <source>
        <dbReference type="PROSITE" id="PS50405"/>
    </source>
</evidence>
<dbReference type="GO" id="GO:0005634">
    <property type="term" value="C:nucleus"/>
    <property type="evidence" value="ECO:0007669"/>
    <property type="project" value="UniProtKB-ARBA"/>
</dbReference>
<dbReference type="SUPFAM" id="SSF52833">
    <property type="entry name" value="Thioredoxin-like"/>
    <property type="match status" value="1"/>
</dbReference>
<evidence type="ECO:0000256" key="1">
    <source>
        <dbReference type="ARBA" id="ARBA00007409"/>
    </source>
</evidence>
<evidence type="ECO:0000256" key="6">
    <source>
        <dbReference type="RuleBase" id="RU003494"/>
    </source>
</evidence>
<dbReference type="PDBsum" id="4ZBA"/>
<evidence type="ECO:0000256" key="4">
    <source>
        <dbReference type="ARBA" id="ARBA00047960"/>
    </source>
</evidence>
<dbReference type="Pfam" id="PF02798">
    <property type="entry name" value="GST_N"/>
    <property type="match status" value="1"/>
</dbReference>
<feature type="domain" description="GST N-terminal" evidence="7">
    <location>
        <begin position="6"/>
        <end position="90"/>
    </location>
</feature>
<comment type="similarity">
    <text evidence="1 6">Belongs to the GST superfamily.</text>
</comment>
<feature type="domain" description="GST C-terminal" evidence="8">
    <location>
        <begin position="97"/>
        <end position="223"/>
    </location>
</feature>
<dbReference type="SFLD" id="SFLDG00358">
    <property type="entry name" value="Main_(cytGST)"/>
    <property type="match status" value="1"/>
</dbReference>
<keyword evidence="10 11" id="KW-0002">3D-structure</keyword>
<dbReference type="PANTHER" id="PTHR44051:SF3">
    <property type="entry name" value="TRANSCRIPTIONAL REGULATOR URE2"/>
    <property type="match status" value="1"/>
</dbReference>
<dbReference type="InterPro" id="IPR040079">
    <property type="entry name" value="Glutathione_S-Trfase"/>
</dbReference>
<dbReference type="PDB" id="4ZB9">
    <property type="method" value="X-ray"/>
    <property type="resolution" value="2.40 A"/>
    <property type="chains" value="A/B/C/D=1-223"/>
</dbReference>
<dbReference type="InterPro" id="IPR004045">
    <property type="entry name" value="Glutathione_S-Trfase_N"/>
</dbReference>
<dbReference type="InterPro" id="IPR036282">
    <property type="entry name" value="Glutathione-S-Trfase_C_sf"/>
</dbReference>
<dbReference type="GO" id="GO:0005737">
    <property type="term" value="C:cytoplasm"/>
    <property type="evidence" value="ECO:0007669"/>
    <property type="project" value="UniProtKB-ARBA"/>
</dbReference>
<dbReference type="SMR" id="A0A0R4I985"/>
<evidence type="ECO:0000256" key="5">
    <source>
        <dbReference type="ARBA" id="ARBA00060024"/>
    </source>
</evidence>
<name>A0A0R4I985_PHACH</name>
<dbReference type="SFLD" id="SFLDG01151">
    <property type="entry name" value="Main.2:_Nu-like"/>
    <property type="match status" value="1"/>
</dbReference>
<dbReference type="EC" id="2.5.1.18" evidence="2"/>
<protein>
    <recommendedName>
        <fullName evidence="2">glutathione transferase</fullName>
        <ecNumber evidence="2">2.5.1.18</ecNumber>
    </recommendedName>
</protein>
<dbReference type="PANTHER" id="PTHR44051">
    <property type="entry name" value="GLUTATHIONE S-TRANSFERASE-RELATED"/>
    <property type="match status" value="1"/>
</dbReference>
<dbReference type="SUPFAM" id="SSF47616">
    <property type="entry name" value="GST C-terminal domain-like"/>
    <property type="match status" value="1"/>
</dbReference>
<proteinExistence type="evidence at protein level"/>
<dbReference type="PDBsum" id="4ZB9"/>
<evidence type="ECO:0000256" key="2">
    <source>
        <dbReference type="ARBA" id="ARBA00012452"/>
    </source>
</evidence>
<comment type="catalytic activity">
    <reaction evidence="4">
        <text>RX + glutathione = an S-substituted glutathione + a halide anion + H(+)</text>
        <dbReference type="Rhea" id="RHEA:16437"/>
        <dbReference type="ChEBI" id="CHEBI:15378"/>
        <dbReference type="ChEBI" id="CHEBI:16042"/>
        <dbReference type="ChEBI" id="CHEBI:17792"/>
        <dbReference type="ChEBI" id="CHEBI:57925"/>
        <dbReference type="ChEBI" id="CHEBI:90779"/>
        <dbReference type="EC" id="2.5.1.18"/>
    </reaction>
</comment>